<proteinExistence type="predicted"/>
<dbReference type="Proteomes" id="UP000028013">
    <property type="component" value="Unassembled WGS sequence"/>
</dbReference>
<dbReference type="AlphaFoldDB" id="A0A078S1Q8"/>
<protein>
    <submittedName>
        <fullName evidence="1">Uncharacterized protein</fullName>
    </submittedName>
</protein>
<organism evidence="1 2">
    <name type="scientific">Bacteroides uniformis str. 3978 T3 ii</name>
    <dbReference type="NCBI Taxonomy" id="1339349"/>
    <lineage>
        <taxon>Bacteria</taxon>
        <taxon>Pseudomonadati</taxon>
        <taxon>Bacteroidota</taxon>
        <taxon>Bacteroidia</taxon>
        <taxon>Bacteroidales</taxon>
        <taxon>Bacteroidaceae</taxon>
        <taxon>Bacteroides</taxon>
    </lineage>
</organism>
<accession>A0A078S1Q8</accession>
<evidence type="ECO:0000313" key="2">
    <source>
        <dbReference type="Proteomes" id="UP000028013"/>
    </source>
</evidence>
<dbReference type="EMBL" id="JNHN01000163">
    <property type="protein sequence ID" value="KDS51970.1"/>
    <property type="molecule type" value="Genomic_DNA"/>
</dbReference>
<comment type="caution">
    <text evidence="1">The sequence shown here is derived from an EMBL/GenBank/DDBJ whole genome shotgun (WGS) entry which is preliminary data.</text>
</comment>
<gene>
    <name evidence="1" type="ORF">M094_0219</name>
</gene>
<reference evidence="1 2" key="1">
    <citation type="submission" date="2014-04" db="EMBL/GenBank/DDBJ databases">
        <authorList>
            <person name="Sears C."/>
            <person name="Carroll K."/>
            <person name="Sack B.R."/>
            <person name="Qadri F."/>
            <person name="Myers L.L."/>
            <person name="Chung G.-T."/>
            <person name="Escheverria P."/>
            <person name="Fraser C.M."/>
            <person name="Sadzewicz L."/>
            <person name="Shefchek K.A."/>
            <person name="Tallon L."/>
            <person name="Das S.P."/>
            <person name="Daugherty S."/>
            <person name="Mongodin E.F."/>
        </authorList>
    </citation>
    <scope>NUCLEOTIDE SEQUENCE [LARGE SCALE GENOMIC DNA]</scope>
    <source>
        <strain evidence="1 2">3978 T3 ii</strain>
    </source>
</reference>
<sequence>MASQILINSRNGELYTRSRVYNTGNWDKWTPWKKISFTN</sequence>
<name>A0A078S1Q8_BACUN</name>
<evidence type="ECO:0000313" key="1">
    <source>
        <dbReference type="EMBL" id="KDS51970.1"/>
    </source>
</evidence>